<feature type="coiled-coil region" evidence="1">
    <location>
        <begin position="117"/>
        <end position="146"/>
    </location>
</feature>
<keyword evidence="1" id="KW-0175">Coiled coil</keyword>
<dbReference type="KEGG" id="vcop:MM50RIKEN_09210"/>
<name>A0A810PYH0_9FIRM</name>
<dbReference type="RefSeq" id="WP_324614767.1">
    <property type="nucleotide sequence ID" value="NZ_AP023418.1"/>
</dbReference>
<proteinExistence type="predicted"/>
<evidence type="ECO:0000256" key="1">
    <source>
        <dbReference type="SAM" id="Coils"/>
    </source>
</evidence>
<evidence type="ECO:0000313" key="2">
    <source>
        <dbReference type="EMBL" id="BCK81158.1"/>
    </source>
</evidence>
<accession>A0A810PYH0</accession>
<dbReference type="Gene3D" id="1.10.10.10">
    <property type="entry name" value="Winged helix-like DNA-binding domain superfamily/Winged helix DNA-binding domain"/>
    <property type="match status" value="1"/>
</dbReference>
<protein>
    <recommendedName>
        <fullName evidence="4">Helix-turn-helix domain-containing protein</fullName>
    </recommendedName>
</protein>
<dbReference type="InterPro" id="IPR036388">
    <property type="entry name" value="WH-like_DNA-bd_sf"/>
</dbReference>
<dbReference type="EMBL" id="AP023418">
    <property type="protein sequence ID" value="BCK81158.1"/>
    <property type="molecule type" value="Genomic_DNA"/>
</dbReference>
<evidence type="ECO:0008006" key="4">
    <source>
        <dbReference type="Google" id="ProtNLM"/>
    </source>
</evidence>
<dbReference type="AlphaFoldDB" id="A0A810PYH0"/>
<evidence type="ECO:0000313" key="3">
    <source>
        <dbReference type="Proteomes" id="UP000681035"/>
    </source>
</evidence>
<sequence>MFRRWPKRDPNKYYYLVPNEVFNLGLSSHEIAVYNYLLRCEDRRTYQCHPSYRTIGKAVQLSENTVRKYVAGLEEKGLIHTEPSTITTKDGRVRNGSLIYTIRPIQEALELNYQRQFLRAERDIERTKAEKRLAELNRQNKKEESA</sequence>
<keyword evidence="3" id="KW-1185">Reference proteome</keyword>
<dbReference type="InterPro" id="IPR036390">
    <property type="entry name" value="WH_DNA-bd_sf"/>
</dbReference>
<dbReference type="Proteomes" id="UP000681035">
    <property type="component" value="Chromosome"/>
</dbReference>
<dbReference type="Pfam" id="PF13730">
    <property type="entry name" value="HTH_36"/>
    <property type="match status" value="1"/>
</dbReference>
<gene>
    <name evidence="2" type="ORF">MM50RIKEN_09210</name>
</gene>
<dbReference type="SUPFAM" id="SSF46785">
    <property type="entry name" value="Winged helix' DNA-binding domain"/>
    <property type="match status" value="1"/>
</dbReference>
<reference evidence="2" key="1">
    <citation type="submission" date="2020-09" db="EMBL/GenBank/DDBJ databases">
        <title>New species isolated from human feces.</title>
        <authorList>
            <person name="Kitahara M."/>
            <person name="Shigeno Y."/>
            <person name="Shime M."/>
            <person name="Matsumoto Y."/>
            <person name="Nakamura S."/>
            <person name="Motooka D."/>
            <person name="Fukuoka S."/>
            <person name="Nishikawa H."/>
            <person name="Benno Y."/>
        </authorList>
    </citation>
    <scope>NUCLEOTIDE SEQUENCE</scope>
    <source>
        <strain evidence="2">MM50</strain>
    </source>
</reference>
<organism evidence="2 3">
    <name type="scientific">Vescimonas coprocola</name>
    <dbReference type="NCBI Taxonomy" id="2714355"/>
    <lineage>
        <taxon>Bacteria</taxon>
        <taxon>Bacillati</taxon>
        <taxon>Bacillota</taxon>
        <taxon>Clostridia</taxon>
        <taxon>Eubacteriales</taxon>
        <taxon>Oscillospiraceae</taxon>
        <taxon>Vescimonas</taxon>
    </lineage>
</organism>